<evidence type="ECO:0000256" key="1">
    <source>
        <dbReference type="ARBA" id="ARBA00004123"/>
    </source>
</evidence>
<dbReference type="InterPro" id="IPR001138">
    <property type="entry name" value="Zn2Cys6_DnaBD"/>
</dbReference>
<name>A0A9P9D507_9PLEO</name>
<keyword evidence="2" id="KW-0539">Nucleus</keyword>
<dbReference type="Proteomes" id="UP000700596">
    <property type="component" value="Unassembled WGS sequence"/>
</dbReference>
<dbReference type="Pfam" id="PF11951">
    <property type="entry name" value="Fungal_trans_2"/>
    <property type="match status" value="1"/>
</dbReference>
<dbReference type="PANTHER" id="PTHR37534">
    <property type="entry name" value="TRANSCRIPTIONAL ACTIVATOR PROTEIN UGA3"/>
    <property type="match status" value="1"/>
</dbReference>
<evidence type="ECO:0000313" key="5">
    <source>
        <dbReference type="Proteomes" id="UP000700596"/>
    </source>
</evidence>
<comment type="caution">
    <text evidence="4">The sequence shown here is derived from an EMBL/GenBank/DDBJ whole genome shotgun (WGS) entry which is preliminary data.</text>
</comment>
<gene>
    <name evidence="4" type="ORF">B0J11DRAFT_572847</name>
</gene>
<dbReference type="GO" id="GO:0000976">
    <property type="term" value="F:transcription cis-regulatory region binding"/>
    <property type="evidence" value="ECO:0007669"/>
    <property type="project" value="TreeGrafter"/>
</dbReference>
<sequence length="545" mass="62058">MVDITANSRRQCWSCFKRRIVCDFGRPGCKKCQAAGIDCPGYSEKKPLKWLEPGKVTSKTRTKRSAPSKTGNKIAEAIEASIKKIVPQPAVDDVKYTTDVVMTRKKLAKRDQRLEAMELEKMIVEKLAISDEKYQSPDAEFEYDYIPRWDLRDETSEVVQAVHFYNVNIYPFVLDCYAMAPSQHIIFFPLNALPYIPPAISHSLVSLALGFRFHRHELRDVNVWSKVYHHRGIAIRDISEKLEKCELDKQLVTKQQKIYVDMSIASILVFLCAELQQCATVQWRHHLDGMSRLIKLRGGLTKSWSESPHLQSAFVMFIMITTFANATSPAADHISIAPHLDLLEHLNMMYDDLLPYCLCPSSLFQDIVCINHLRSQLAKGIVSPTAGQLVALELLMRIDSFSPEEWAKTRDDGYEKEFILVGEIYQAATILYCILSLQDASLLHPTPQLHAMRSAYSDRLFEKLDECFLMPRISYFMTFPVIVAGVAAKDKGSYKQAKIEKKFEILSSTVGSCSALLAGTVIRRFWASRDTGWEDCFEKAYAFTC</sequence>
<evidence type="ECO:0000313" key="4">
    <source>
        <dbReference type="EMBL" id="KAH7112855.1"/>
    </source>
</evidence>
<dbReference type="GO" id="GO:0008270">
    <property type="term" value="F:zinc ion binding"/>
    <property type="evidence" value="ECO:0007669"/>
    <property type="project" value="InterPro"/>
</dbReference>
<feature type="domain" description="Zn(2)-C6 fungal-type" evidence="3">
    <location>
        <begin position="11"/>
        <end position="39"/>
    </location>
</feature>
<accession>A0A9P9D507</accession>
<dbReference type="EMBL" id="JAGMWT010000020">
    <property type="protein sequence ID" value="KAH7112855.1"/>
    <property type="molecule type" value="Genomic_DNA"/>
</dbReference>
<organism evidence="4 5">
    <name type="scientific">Dendryphion nanum</name>
    <dbReference type="NCBI Taxonomy" id="256645"/>
    <lineage>
        <taxon>Eukaryota</taxon>
        <taxon>Fungi</taxon>
        <taxon>Dikarya</taxon>
        <taxon>Ascomycota</taxon>
        <taxon>Pezizomycotina</taxon>
        <taxon>Dothideomycetes</taxon>
        <taxon>Pleosporomycetidae</taxon>
        <taxon>Pleosporales</taxon>
        <taxon>Torulaceae</taxon>
        <taxon>Dendryphion</taxon>
    </lineage>
</organism>
<dbReference type="AlphaFoldDB" id="A0A9P9D507"/>
<protein>
    <submittedName>
        <fullName evidence="4">Fungal-specific transcription factor domain-containing protein</fullName>
    </submittedName>
</protein>
<comment type="subcellular location">
    <subcellularLocation>
        <location evidence="1">Nucleus</location>
    </subcellularLocation>
</comment>
<proteinExistence type="predicted"/>
<evidence type="ECO:0000259" key="3">
    <source>
        <dbReference type="PROSITE" id="PS50048"/>
    </source>
</evidence>
<dbReference type="OrthoDB" id="5386330at2759"/>
<keyword evidence="5" id="KW-1185">Reference proteome</keyword>
<dbReference type="GO" id="GO:0000981">
    <property type="term" value="F:DNA-binding transcription factor activity, RNA polymerase II-specific"/>
    <property type="evidence" value="ECO:0007669"/>
    <property type="project" value="InterPro"/>
</dbReference>
<dbReference type="GO" id="GO:0045944">
    <property type="term" value="P:positive regulation of transcription by RNA polymerase II"/>
    <property type="evidence" value="ECO:0007669"/>
    <property type="project" value="TreeGrafter"/>
</dbReference>
<reference evidence="4" key="1">
    <citation type="journal article" date="2021" name="Nat. Commun.">
        <title>Genetic determinants of endophytism in the Arabidopsis root mycobiome.</title>
        <authorList>
            <person name="Mesny F."/>
            <person name="Miyauchi S."/>
            <person name="Thiergart T."/>
            <person name="Pickel B."/>
            <person name="Atanasova L."/>
            <person name="Karlsson M."/>
            <person name="Huettel B."/>
            <person name="Barry K.W."/>
            <person name="Haridas S."/>
            <person name="Chen C."/>
            <person name="Bauer D."/>
            <person name="Andreopoulos W."/>
            <person name="Pangilinan J."/>
            <person name="LaButti K."/>
            <person name="Riley R."/>
            <person name="Lipzen A."/>
            <person name="Clum A."/>
            <person name="Drula E."/>
            <person name="Henrissat B."/>
            <person name="Kohler A."/>
            <person name="Grigoriev I.V."/>
            <person name="Martin F.M."/>
            <person name="Hacquard S."/>
        </authorList>
    </citation>
    <scope>NUCLEOTIDE SEQUENCE</scope>
    <source>
        <strain evidence="4">MPI-CAGE-CH-0243</strain>
    </source>
</reference>
<dbReference type="InterPro" id="IPR036864">
    <property type="entry name" value="Zn2-C6_fun-type_DNA-bd_sf"/>
</dbReference>
<dbReference type="Gene3D" id="4.10.240.10">
    <property type="entry name" value="Zn(2)-C6 fungal-type DNA-binding domain"/>
    <property type="match status" value="1"/>
</dbReference>
<dbReference type="SUPFAM" id="SSF57701">
    <property type="entry name" value="Zn2/Cys6 DNA-binding domain"/>
    <property type="match status" value="1"/>
</dbReference>
<dbReference type="PROSITE" id="PS50048">
    <property type="entry name" value="ZN2_CY6_FUNGAL_2"/>
    <property type="match status" value="1"/>
</dbReference>
<dbReference type="Pfam" id="PF00172">
    <property type="entry name" value="Zn_clus"/>
    <property type="match status" value="1"/>
</dbReference>
<evidence type="ECO:0000256" key="2">
    <source>
        <dbReference type="ARBA" id="ARBA00023242"/>
    </source>
</evidence>
<dbReference type="GO" id="GO:0005634">
    <property type="term" value="C:nucleus"/>
    <property type="evidence" value="ECO:0007669"/>
    <property type="project" value="UniProtKB-SubCell"/>
</dbReference>
<dbReference type="InterPro" id="IPR021858">
    <property type="entry name" value="Fun_TF"/>
</dbReference>
<dbReference type="PANTHER" id="PTHR37534:SF48">
    <property type="entry name" value="FINGER DOMAIN PROTEIN, PUTATIVE-RELATED"/>
    <property type="match status" value="1"/>
</dbReference>